<evidence type="ECO:0000313" key="2">
    <source>
        <dbReference type="Proteomes" id="UP000824469"/>
    </source>
</evidence>
<evidence type="ECO:0000313" key="1">
    <source>
        <dbReference type="EMBL" id="KAH9321523.1"/>
    </source>
</evidence>
<dbReference type="SUPFAM" id="SSF49777">
    <property type="entry name" value="PEBP-like"/>
    <property type="match status" value="1"/>
</dbReference>
<dbReference type="PROSITE" id="PS01220">
    <property type="entry name" value="PBP"/>
    <property type="match status" value="1"/>
</dbReference>
<dbReference type="PANTHER" id="PTHR11362:SF82">
    <property type="entry name" value="PHOSPHATIDYLETHANOLAMINE-BINDING PROTEIN 4"/>
    <property type="match status" value="1"/>
</dbReference>
<name>A0AA38GHC6_TAXCH</name>
<dbReference type="InterPro" id="IPR035810">
    <property type="entry name" value="PEBP_euk"/>
</dbReference>
<gene>
    <name evidence="1" type="ORF">KI387_016162</name>
</gene>
<comment type="caution">
    <text evidence="1">The sequence shown here is derived from an EMBL/GenBank/DDBJ whole genome shotgun (WGS) entry which is preliminary data.</text>
</comment>
<dbReference type="InterPro" id="IPR001858">
    <property type="entry name" value="Phosphatidylethanolamine-bd_CS"/>
</dbReference>
<evidence type="ECO:0008006" key="3">
    <source>
        <dbReference type="Google" id="ProtNLM"/>
    </source>
</evidence>
<dbReference type="Proteomes" id="UP000824469">
    <property type="component" value="Unassembled WGS sequence"/>
</dbReference>
<feature type="non-terminal residue" evidence="1">
    <location>
        <position position="1"/>
    </location>
</feature>
<dbReference type="OMA" id="NGHEYPP"/>
<reference evidence="1 2" key="1">
    <citation type="journal article" date="2021" name="Nat. Plants">
        <title>The Taxus genome provides insights into paclitaxel biosynthesis.</title>
        <authorList>
            <person name="Xiong X."/>
            <person name="Gou J."/>
            <person name="Liao Q."/>
            <person name="Li Y."/>
            <person name="Zhou Q."/>
            <person name="Bi G."/>
            <person name="Li C."/>
            <person name="Du R."/>
            <person name="Wang X."/>
            <person name="Sun T."/>
            <person name="Guo L."/>
            <person name="Liang H."/>
            <person name="Lu P."/>
            <person name="Wu Y."/>
            <person name="Zhang Z."/>
            <person name="Ro D.K."/>
            <person name="Shang Y."/>
            <person name="Huang S."/>
            <person name="Yan J."/>
        </authorList>
    </citation>
    <scope>NUCLEOTIDE SEQUENCE [LARGE SCALE GENOMIC DNA]</scope>
    <source>
        <strain evidence="1">Ta-2019</strain>
    </source>
</reference>
<accession>A0AA38GHC6</accession>
<dbReference type="EMBL" id="JAHRHJ020000003">
    <property type="protein sequence ID" value="KAH9321523.1"/>
    <property type="molecule type" value="Genomic_DNA"/>
</dbReference>
<dbReference type="PANTHER" id="PTHR11362">
    <property type="entry name" value="PHOSPHATIDYLETHANOLAMINE-BINDING PROTEIN"/>
    <property type="match status" value="1"/>
</dbReference>
<organism evidence="1 2">
    <name type="scientific">Taxus chinensis</name>
    <name type="common">Chinese yew</name>
    <name type="synonym">Taxus wallichiana var. chinensis</name>
    <dbReference type="NCBI Taxonomy" id="29808"/>
    <lineage>
        <taxon>Eukaryota</taxon>
        <taxon>Viridiplantae</taxon>
        <taxon>Streptophyta</taxon>
        <taxon>Embryophyta</taxon>
        <taxon>Tracheophyta</taxon>
        <taxon>Spermatophyta</taxon>
        <taxon>Pinopsida</taxon>
        <taxon>Pinidae</taxon>
        <taxon>Conifers II</taxon>
        <taxon>Cupressales</taxon>
        <taxon>Taxaceae</taxon>
        <taxon>Taxus</taxon>
    </lineage>
</organism>
<dbReference type="AlphaFoldDB" id="A0AA38GHC6"/>
<sequence length="108" mass="12113">MARTPGDPLATGRVIGDVLDRFVPQDIQFTVTYMSRQVMNGCEFKPSAISIKPRVHIGGDGQDLRTFYTLIMTDPDAPSPSDPTFREYLHWERVGELRGAATNDRNTQ</sequence>
<protein>
    <recommendedName>
        <fullName evidence="3">FT-like protein</fullName>
    </recommendedName>
</protein>
<proteinExistence type="predicted"/>
<keyword evidence="2" id="KW-1185">Reference proteome</keyword>
<dbReference type="InterPro" id="IPR036610">
    <property type="entry name" value="PEBP-like_sf"/>
</dbReference>
<dbReference type="Gene3D" id="3.90.280.10">
    <property type="entry name" value="PEBP-like"/>
    <property type="match status" value="1"/>
</dbReference>